<dbReference type="CDD" id="cd00067">
    <property type="entry name" value="GAL4"/>
    <property type="match status" value="1"/>
</dbReference>
<dbReference type="PANTHER" id="PTHR47256:SF1">
    <property type="entry name" value="ZN(II)2CYS6 TRANSCRIPTION FACTOR (EUROFUNG)"/>
    <property type="match status" value="1"/>
</dbReference>
<dbReference type="GO" id="GO:0008270">
    <property type="term" value="F:zinc ion binding"/>
    <property type="evidence" value="ECO:0007669"/>
    <property type="project" value="InterPro"/>
</dbReference>
<protein>
    <recommendedName>
        <fullName evidence="3">Zn(2)-C6 fungal-type domain-containing protein</fullName>
    </recommendedName>
</protein>
<keyword evidence="1" id="KW-0539">Nucleus</keyword>
<feature type="region of interest" description="Disordered" evidence="2">
    <location>
        <begin position="1"/>
        <end position="37"/>
    </location>
</feature>
<organism evidence="4 5">
    <name type="scientific">Fusarium gaditjirri</name>
    <dbReference type="NCBI Taxonomy" id="282569"/>
    <lineage>
        <taxon>Eukaryota</taxon>
        <taxon>Fungi</taxon>
        <taxon>Dikarya</taxon>
        <taxon>Ascomycota</taxon>
        <taxon>Pezizomycotina</taxon>
        <taxon>Sordariomycetes</taxon>
        <taxon>Hypocreomycetidae</taxon>
        <taxon>Hypocreales</taxon>
        <taxon>Nectriaceae</taxon>
        <taxon>Fusarium</taxon>
        <taxon>Fusarium nisikadoi species complex</taxon>
    </lineage>
</organism>
<sequence length="652" mass="72592">MSSSNKPTRAQEHQRSNRQLLPRKSQKTDHEPQYAPLDVSDIPRAALTSVACNNCRVRKSKCDGHKPTCSACASRRQQCIYRAEVSHEKLVELRKGSKDLFQALELLRTAPGEHALSLLERLRSSDSVSEFLQVLYSGVMKPTSPTNPLDISLVGTSASSTIELDLNTRYSSVFPTLETLDIKDVDLSLLAVNKGALTSSQQTTGPLTPYTPIEFSHSSGTPTTSESFSTPSDTTGDTGIDRRLESLQIWQWTSVPIPENLAAQAISFYLVNEHPLLAFFDADLFIRDFVAGGGRFCSPLLINSLLAWACSSYSQFEPRAQTLSLAFLREAKRQWKDLTDHTTITTLSSAMFLVLTCNQHGQDKIGLFYLDASVQIGRRLGLFGDEEASVPNFNDDDELRTAASFAAWGTFGWHSNIPEDVQRSGNCPHHVLVLHIWYHTAIIDIWRPFLGPQSYEKVGGGELAAATHEASVHQLKRLIYLYRKRFEATNLTMFLTPGLLTLINEVFRNPHASDAQFYFILGTRGFLSIASWCKGLRGITEGLMTIGWQNGTFKSEGWANNSMIEDIRATTRELNQDGAYSSLYPISLDSTSESMDDIGMEALAGEFQRLSSQNEPTRGKEVEMASDPNVWKGDQRDLDLTLTEATEQEEYS</sequence>
<dbReference type="OrthoDB" id="10261408at2759"/>
<dbReference type="CDD" id="cd12148">
    <property type="entry name" value="fungal_TF_MHR"/>
    <property type="match status" value="1"/>
</dbReference>
<feature type="region of interest" description="Disordered" evidence="2">
    <location>
        <begin position="212"/>
        <end position="237"/>
    </location>
</feature>
<evidence type="ECO:0000256" key="1">
    <source>
        <dbReference type="ARBA" id="ARBA00023242"/>
    </source>
</evidence>
<dbReference type="InterPro" id="IPR036864">
    <property type="entry name" value="Zn2-C6_fun-type_DNA-bd_sf"/>
</dbReference>
<gene>
    <name evidence="4" type="ORF">FGADI_12418</name>
</gene>
<reference evidence="4" key="2">
    <citation type="submission" date="2020-05" db="EMBL/GenBank/DDBJ databases">
        <authorList>
            <person name="Kim H.-S."/>
            <person name="Proctor R.H."/>
            <person name="Brown D.W."/>
        </authorList>
    </citation>
    <scope>NUCLEOTIDE SEQUENCE</scope>
    <source>
        <strain evidence="4">NRRL 45417</strain>
    </source>
</reference>
<evidence type="ECO:0000313" key="5">
    <source>
        <dbReference type="Proteomes" id="UP000604273"/>
    </source>
</evidence>
<accession>A0A8H4WND3</accession>
<proteinExistence type="predicted"/>
<keyword evidence="5" id="KW-1185">Reference proteome</keyword>
<dbReference type="PROSITE" id="PS00463">
    <property type="entry name" value="ZN2_CY6_FUNGAL_1"/>
    <property type="match status" value="1"/>
</dbReference>
<dbReference type="PANTHER" id="PTHR47256">
    <property type="entry name" value="ZN(II)2CYS6 TRANSCRIPTION FACTOR (EUROFUNG)-RELATED"/>
    <property type="match status" value="1"/>
</dbReference>
<dbReference type="Pfam" id="PF00172">
    <property type="entry name" value="Zn_clus"/>
    <property type="match status" value="1"/>
</dbReference>
<dbReference type="SMART" id="SM00066">
    <property type="entry name" value="GAL4"/>
    <property type="match status" value="1"/>
</dbReference>
<evidence type="ECO:0000313" key="4">
    <source>
        <dbReference type="EMBL" id="KAF4944823.1"/>
    </source>
</evidence>
<comment type="caution">
    <text evidence="4">The sequence shown here is derived from an EMBL/GenBank/DDBJ whole genome shotgun (WGS) entry which is preliminary data.</text>
</comment>
<feature type="region of interest" description="Disordered" evidence="2">
    <location>
        <begin position="610"/>
        <end position="637"/>
    </location>
</feature>
<dbReference type="AlphaFoldDB" id="A0A8H4WND3"/>
<evidence type="ECO:0000259" key="3">
    <source>
        <dbReference type="PROSITE" id="PS50048"/>
    </source>
</evidence>
<dbReference type="InterPro" id="IPR001138">
    <property type="entry name" value="Zn2Cys6_DnaBD"/>
</dbReference>
<dbReference type="Gene3D" id="4.10.240.10">
    <property type="entry name" value="Zn(2)-C6 fungal-type DNA-binding domain"/>
    <property type="match status" value="1"/>
</dbReference>
<name>A0A8H4WND3_9HYPO</name>
<dbReference type="SUPFAM" id="SSF57701">
    <property type="entry name" value="Zn2/Cys6 DNA-binding domain"/>
    <property type="match status" value="1"/>
</dbReference>
<dbReference type="InterPro" id="IPR053187">
    <property type="entry name" value="Notoamide_regulator"/>
</dbReference>
<evidence type="ECO:0000256" key="2">
    <source>
        <dbReference type="SAM" id="MobiDB-lite"/>
    </source>
</evidence>
<feature type="compositionally biased region" description="Low complexity" evidence="2">
    <location>
        <begin position="218"/>
        <end position="235"/>
    </location>
</feature>
<dbReference type="EMBL" id="JABFAI010000402">
    <property type="protein sequence ID" value="KAF4944823.1"/>
    <property type="molecule type" value="Genomic_DNA"/>
</dbReference>
<dbReference type="PROSITE" id="PS50048">
    <property type="entry name" value="ZN2_CY6_FUNGAL_2"/>
    <property type="match status" value="1"/>
</dbReference>
<dbReference type="Proteomes" id="UP000604273">
    <property type="component" value="Unassembled WGS sequence"/>
</dbReference>
<reference evidence="4" key="1">
    <citation type="journal article" date="2020" name="BMC Genomics">
        <title>Correction to: Identification and distribution of gene clusters required for synthesis of sphingolipid metabolism inhibitors in diverse species of the filamentous fungus Fusarium.</title>
        <authorList>
            <person name="Kim H.S."/>
            <person name="Lohmar J.M."/>
            <person name="Busman M."/>
            <person name="Brown D.W."/>
            <person name="Naumann T.A."/>
            <person name="Divon H.H."/>
            <person name="Lysoe E."/>
            <person name="Uhlig S."/>
            <person name="Proctor R.H."/>
        </authorList>
    </citation>
    <scope>NUCLEOTIDE SEQUENCE</scope>
    <source>
        <strain evidence="4">NRRL 45417</strain>
    </source>
</reference>
<dbReference type="GO" id="GO:0000981">
    <property type="term" value="F:DNA-binding transcription factor activity, RNA polymerase II-specific"/>
    <property type="evidence" value="ECO:0007669"/>
    <property type="project" value="InterPro"/>
</dbReference>
<feature type="domain" description="Zn(2)-C6 fungal-type" evidence="3">
    <location>
        <begin position="51"/>
        <end position="81"/>
    </location>
</feature>